<feature type="domain" description="TonB C-terminal" evidence="10">
    <location>
        <begin position="237"/>
        <end position="327"/>
    </location>
</feature>
<accession>A0A848J7W9</accession>
<keyword evidence="12" id="KW-1185">Reference proteome</keyword>
<evidence type="ECO:0000313" key="12">
    <source>
        <dbReference type="Proteomes" id="UP000559010"/>
    </source>
</evidence>
<dbReference type="EMBL" id="JABBNU010000013">
    <property type="protein sequence ID" value="NMM50479.1"/>
    <property type="molecule type" value="Genomic_DNA"/>
</dbReference>
<evidence type="ECO:0000256" key="4">
    <source>
        <dbReference type="ARBA" id="ARBA00022475"/>
    </source>
</evidence>
<evidence type="ECO:0000256" key="6">
    <source>
        <dbReference type="ARBA" id="ARBA00022692"/>
    </source>
</evidence>
<evidence type="ECO:0000256" key="8">
    <source>
        <dbReference type="ARBA" id="ARBA00022989"/>
    </source>
</evidence>
<dbReference type="GO" id="GO:0031992">
    <property type="term" value="F:energy transducer activity"/>
    <property type="evidence" value="ECO:0007669"/>
    <property type="project" value="TreeGrafter"/>
</dbReference>
<dbReference type="SUPFAM" id="SSF74653">
    <property type="entry name" value="TolA/TonB C-terminal domain"/>
    <property type="match status" value="1"/>
</dbReference>
<evidence type="ECO:0000313" key="11">
    <source>
        <dbReference type="EMBL" id="NMM50479.1"/>
    </source>
</evidence>
<keyword evidence="8" id="KW-1133">Transmembrane helix</keyword>
<proteinExistence type="inferred from homology"/>
<comment type="similarity">
    <text evidence="2">Belongs to the TonB family.</text>
</comment>
<dbReference type="InterPro" id="IPR051045">
    <property type="entry name" value="TonB-dependent_transducer"/>
</dbReference>
<dbReference type="NCBIfam" id="TIGR01352">
    <property type="entry name" value="tonB_Cterm"/>
    <property type="match status" value="1"/>
</dbReference>
<evidence type="ECO:0000256" key="7">
    <source>
        <dbReference type="ARBA" id="ARBA00022927"/>
    </source>
</evidence>
<evidence type="ECO:0000256" key="2">
    <source>
        <dbReference type="ARBA" id="ARBA00006555"/>
    </source>
</evidence>
<evidence type="ECO:0000256" key="1">
    <source>
        <dbReference type="ARBA" id="ARBA00004383"/>
    </source>
</evidence>
<dbReference type="Proteomes" id="UP000559010">
    <property type="component" value="Unassembled WGS sequence"/>
</dbReference>
<dbReference type="PANTHER" id="PTHR33446">
    <property type="entry name" value="PROTEIN TONB-RELATED"/>
    <property type="match status" value="1"/>
</dbReference>
<comment type="subcellular location">
    <subcellularLocation>
        <location evidence="1">Cell inner membrane</location>
        <topology evidence="1">Single-pass membrane protein</topology>
        <orientation evidence="1">Periplasmic side</orientation>
    </subcellularLocation>
</comment>
<dbReference type="RefSeq" id="WP_169684846.1">
    <property type="nucleotide sequence ID" value="NZ_JABBNU010000013.1"/>
</dbReference>
<keyword evidence="4" id="KW-1003">Cell membrane</keyword>
<keyword evidence="5" id="KW-0997">Cell inner membrane</keyword>
<dbReference type="GO" id="GO:0098797">
    <property type="term" value="C:plasma membrane protein complex"/>
    <property type="evidence" value="ECO:0007669"/>
    <property type="project" value="TreeGrafter"/>
</dbReference>
<name>A0A848J7W9_9BACT</name>
<sequence length="327" mass="37578">MRTLLLLLTVLTFTGFSQSKKQKVQLIDAETNAPIADAIFLFNNGNKPKISDESGFATFRMDSYDIITISHIQYGNNIVSYEKNAPDQIKLKKKSYNLGSLDFNLIDKTTNSIDPKDIWNEISVFQNSAMYKSDINQFYIDINNKLKEKSYFNKLGEEFSYLITFSIDTEGNIENLLVNDREPKNEDEKLIKEMVLSLDNWSPAFQNEKKYSQNFYFKIENKIRELEDEILSPYPQGGIDTFYQYISQNMVYPPAARRMGIQGRVYVAFVIDTNGKAINHRVLRGIGAGCDEEAIRVLQSSPYWIPGQKDDKPTKVEITIPLVFTLN</sequence>
<keyword evidence="7" id="KW-0653">Protein transport</keyword>
<comment type="caution">
    <text evidence="11">The sequence shown here is derived from an EMBL/GenBank/DDBJ whole genome shotgun (WGS) entry which is preliminary data.</text>
</comment>
<gene>
    <name evidence="11" type="ORF">HH304_18865</name>
</gene>
<reference evidence="11 12" key="1">
    <citation type="submission" date="2020-04" db="EMBL/GenBank/DDBJ databases">
        <title>Flammeovirgaceae bacterium KN852 isolated from deep sea.</title>
        <authorList>
            <person name="Zhang D.-C."/>
        </authorList>
    </citation>
    <scope>NUCLEOTIDE SEQUENCE [LARGE SCALE GENOMIC DNA]</scope>
    <source>
        <strain evidence="11 12">KN852</strain>
    </source>
</reference>
<dbReference type="PANTHER" id="PTHR33446:SF2">
    <property type="entry name" value="PROTEIN TONB"/>
    <property type="match status" value="1"/>
</dbReference>
<dbReference type="PROSITE" id="PS52015">
    <property type="entry name" value="TONB_CTD"/>
    <property type="match status" value="1"/>
</dbReference>
<keyword evidence="9" id="KW-0472">Membrane</keyword>
<protein>
    <submittedName>
        <fullName evidence="11">Energy transducer TonB</fullName>
    </submittedName>
</protein>
<dbReference type="GO" id="GO:0015031">
    <property type="term" value="P:protein transport"/>
    <property type="evidence" value="ECO:0007669"/>
    <property type="project" value="UniProtKB-KW"/>
</dbReference>
<dbReference type="InterPro" id="IPR037682">
    <property type="entry name" value="TonB_C"/>
</dbReference>
<dbReference type="Pfam" id="PF03544">
    <property type="entry name" value="TonB_C"/>
    <property type="match status" value="1"/>
</dbReference>
<dbReference type="AlphaFoldDB" id="A0A848J7W9"/>
<dbReference type="GO" id="GO:0055085">
    <property type="term" value="P:transmembrane transport"/>
    <property type="evidence" value="ECO:0007669"/>
    <property type="project" value="InterPro"/>
</dbReference>
<evidence type="ECO:0000259" key="10">
    <source>
        <dbReference type="PROSITE" id="PS52015"/>
    </source>
</evidence>
<dbReference type="Gene3D" id="3.30.1150.10">
    <property type="match status" value="1"/>
</dbReference>
<evidence type="ECO:0000256" key="3">
    <source>
        <dbReference type="ARBA" id="ARBA00022448"/>
    </source>
</evidence>
<keyword evidence="6" id="KW-0812">Transmembrane</keyword>
<evidence type="ECO:0000256" key="5">
    <source>
        <dbReference type="ARBA" id="ARBA00022519"/>
    </source>
</evidence>
<keyword evidence="3" id="KW-0813">Transport</keyword>
<evidence type="ECO:0000256" key="9">
    <source>
        <dbReference type="ARBA" id="ARBA00023136"/>
    </source>
</evidence>
<organism evidence="11 12">
    <name type="scientific">Marinigracilibium pacificum</name>
    <dbReference type="NCBI Taxonomy" id="2729599"/>
    <lineage>
        <taxon>Bacteria</taxon>
        <taxon>Pseudomonadati</taxon>
        <taxon>Bacteroidota</taxon>
        <taxon>Cytophagia</taxon>
        <taxon>Cytophagales</taxon>
        <taxon>Flammeovirgaceae</taxon>
        <taxon>Marinigracilibium</taxon>
    </lineage>
</organism>
<dbReference type="InterPro" id="IPR006260">
    <property type="entry name" value="TonB/TolA_C"/>
</dbReference>